<name>A0A0C3KX66_9AGAM</name>
<dbReference type="InterPro" id="IPR008271">
    <property type="entry name" value="Ser/Thr_kinase_AS"/>
</dbReference>
<dbReference type="SMART" id="SM00220">
    <property type="entry name" value="S_TKc"/>
    <property type="match status" value="1"/>
</dbReference>
<gene>
    <name evidence="2" type="ORF">M407DRAFT_49644</name>
</gene>
<dbReference type="EMBL" id="KN823031">
    <property type="protein sequence ID" value="KIO26028.1"/>
    <property type="molecule type" value="Genomic_DNA"/>
</dbReference>
<dbReference type="GO" id="GO:0007165">
    <property type="term" value="P:signal transduction"/>
    <property type="evidence" value="ECO:0007669"/>
    <property type="project" value="TreeGrafter"/>
</dbReference>
<dbReference type="Proteomes" id="UP000054248">
    <property type="component" value="Unassembled WGS sequence"/>
</dbReference>
<dbReference type="PANTHER" id="PTHR23257">
    <property type="entry name" value="SERINE-THREONINE PROTEIN KINASE"/>
    <property type="match status" value="1"/>
</dbReference>
<protein>
    <recommendedName>
        <fullName evidence="1">Protein kinase domain-containing protein</fullName>
    </recommendedName>
</protein>
<organism evidence="2 3">
    <name type="scientific">Tulasnella calospora MUT 4182</name>
    <dbReference type="NCBI Taxonomy" id="1051891"/>
    <lineage>
        <taxon>Eukaryota</taxon>
        <taxon>Fungi</taxon>
        <taxon>Dikarya</taxon>
        <taxon>Basidiomycota</taxon>
        <taxon>Agaricomycotina</taxon>
        <taxon>Agaricomycetes</taxon>
        <taxon>Cantharellales</taxon>
        <taxon>Tulasnellaceae</taxon>
        <taxon>Tulasnella</taxon>
    </lineage>
</organism>
<proteinExistence type="predicted"/>
<sequence>EVSLLNDLSHPNVVKVIGFVEDPKNGIAWIILPWERNGNLREFVASAAWEFPERLSLIHDVAKGIDYLHSRVPPICHGDLKSLNVLVNSKNEGVITDFGSARSMESMSASGTTITLTGFQWTLRWAAPELLAGSPADLATDIWAFGWICWEARRQQVMTSNFPFEGNNDVSVVVQIIHGNVPSVHGDGRLDQVMAFANLIIDCWSLHPSKRPTAQSC</sequence>
<dbReference type="InterPro" id="IPR000719">
    <property type="entry name" value="Prot_kinase_dom"/>
</dbReference>
<dbReference type="PROSITE" id="PS00108">
    <property type="entry name" value="PROTEIN_KINASE_ST"/>
    <property type="match status" value="1"/>
</dbReference>
<dbReference type="PROSITE" id="PS50011">
    <property type="entry name" value="PROTEIN_KINASE_DOM"/>
    <property type="match status" value="1"/>
</dbReference>
<feature type="non-terminal residue" evidence="2">
    <location>
        <position position="1"/>
    </location>
</feature>
<dbReference type="GO" id="GO:0004672">
    <property type="term" value="F:protein kinase activity"/>
    <property type="evidence" value="ECO:0007669"/>
    <property type="project" value="InterPro"/>
</dbReference>
<reference evidence="2 3" key="1">
    <citation type="submission" date="2014-04" db="EMBL/GenBank/DDBJ databases">
        <authorList>
            <consortium name="DOE Joint Genome Institute"/>
            <person name="Kuo A."/>
            <person name="Girlanda M."/>
            <person name="Perotto S."/>
            <person name="Kohler A."/>
            <person name="Nagy L.G."/>
            <person name="Floudas D."/>
            <person name="Copeland A."/>
            <person name="Barry K.W."/>
            <person name="Cichocki N."/>
            <person name="Veneault-Fourrey C."/>
            <person name="LaButti K."/>
            <person name="Lindquist E.A."/>
            <person name="Lipzen A."/>
            <person name="Lundell T."/>
            <person name="Morin E."/>
            <person name="Murat C."/>
            <person name="Sun H."/>
            <person name="Tunlid A."/>
            <person name="Henrissat B."/>
            <person name="Grigoriev I.V."/>
            <person name="Hibbett D.S."/>
            <person name="Martin F."/>
            <person name="Nordberg H.P."/>
            <person name="Cantor M.N."/>
            <person name="Hua S.X."/>
        </authorList>
    </citation>
    <scope>NUCLEOTIDE SEQUENCE [LARGE SCALE GENOMIC DNA]</scope>
    <source>
        <strain evidence="2 3">MUT 4182</strain>
    </source>
</reference>
<dbReference type="GO" id="GO:0005524">
    <property type="term" value="F:ATP binding"/>
    <property type="evidence" value="ECO:0007669"/>
    <property type="project" value="InterPro"/>
</dbReference>
<reference evidence="3" key="2">
    <citation type="submission" date="2015-01" db="EMBL/GenBank/DDBJ databases">
        <title>Evolutionary Origins and Diversification of the Mycorrhizal Mutualists.</title>
        <authorList>
            <consortium name="DOE Joint Genome Institute"/>
            <consortium name="Mycorrhizal Genomics Consortium"/>
            <person name="Kohler A."/>
            <person name="Kuo A."/>
            <person name="Nagy L.G."/>
            <person name="Floudas D."/>
            <person name="Copeland A."/>
            <person name="Barry K.W."/>
            <person name="Cichocki N."/>
            <person name="Veneault-Fourrey C."/>
            <person name="LaButti K."/>
            <person name="Lindquist E.A."/>
            <person name="Lipzen A."/>
            <person name="Lundell T."/>
            <person name="Morin E."/>
            <person name="Murat C."/>
            <person name="Riley R."/>
            <person name="Ohm R."/>
            <person name="Sun H."/>
            <person name="Tunlid A."/>
            <person name="Henrissat B."/>
            <person name="Grigoriev I.V."/>
            <person name="Hibbett D.S."/>
            <person name="Martin F."/>
        </authorList>
    </citation>
    <scope>NUCLEOTIDE SEQUENCE [LARGE SCALE GENOMIC DNA]</scope>
    <source>
        <strain evidence="3">MUT 4182</strain>
    </source>
</reference>
<dbReference type="AlphaFoldDB" id="A0A0C3KX66"/>
<dbReference type="STRING" id="1051891.A0A0C3KX66"/>
<dbReference type="SUPFAM" id="SSF56112">
    <property type="entry name" value="Protein kinase-like (PK-like)"/>
    <property type="match status" value="1"/>
</dbReference>
<evidence type="ECO:0000259" key="1">
    <source>
        <dbReference type="PROSITE" id="PS50011"/>
    </source>
</evidence>
<keyword evidence="3" id="KW-1185">Reference proteome</keyword>
<dbReference type="InterPro" id="IPR050167">
    <property type="entry name" value="Ser_Thr_protein_kinase"/>
</dbReference>
<evidence type="ECO:0000313" key="3">
    <source>
        <dbReference type="Proteomes" id="UP000054248"/>
    </source>
</evidence>
<dbReference type="Gene3D" id="1.10.510.10">
    <property type="entry name" value="Transferase(Phosphotransferase) domain 1"/>
    <property type="match status" value="1"/>
</dbReference>
<dbReference type="InterPro" id="IPR011009">
    <property type="entry name" value="Kinase-like_dom_sf"/>
</dbReference>
<dbReference type="HOGENOM" id="CLU_000288_7_18_1"/>
<dbReference type="OrthoDB" id="431454at2759"/>
<feature type="domain" description="Protein kinase" evidence="1">
    <location>
        <begin position="1"/>
        <end position="217"/>
    </location>
</feature>
<dbReference type="InterPro" id="IPR001245">
    <property type="entry name" value="Ser-Thr/Tyr_kinase_cat_dom"/>
</dbReference>
<dbReference type="Pfam" id="PF07714">
    <property type="entry name" value="PK_Tyr_Ser-Thr"/>
    <property type="match status" value="1"/>
</dbReference>
<evidence type="ECO:0000313" key="2">
    <source>
        <dbReference type="EMBL" id="KIO26028.1"/>
    </source>
</evidence>
<feature type="non-terminal residue" evidence="2">
    <location>
        <position position="217"/>
    </location>
</feature>
<accession>A0A0C3KX66</accession>
<dbReference type="GO" id="GO:0005737">
    <property type="term" value="C:cytoplasm"/>
    <property type="evidence" value="ECO:0007669"/>
    <property type="project" value="TreeGrafter"/>
</dbReference>